<sequence>MSDKGGLWRVFPDYDSEEMMIKLNMAIGVDPDDDGVPDELHVTLAYDETNPDVEAEVNHPGEFFATVTGVELFGEGQDKILVLVLESPDLCAEHDRIHACGAAKFSHSPYRPHVTLLKRAKDSQVEYLNQIIQHPGRPPITLRFIDEDRKVLDKRS</sequence>
<reference evidence="10" key="1">
    <citation type="submission" date="2021-06" db="EMBL/GenBank/DDBJ databases">
        <title>Complete genome sequence of Erwinia phage pEa_SNUABM_7.</title>
        <authorList>
            <person name="Kim S.G."/>
            <person name="Park S.C."/>
        </authorList>
    </citation>
    <scope>NUCLEOTIDE SEQUENCE</scope>
</reference>
<evidence type="ECO:0000256" key="5">
    <source>
        <dbReference type="ARBA" id="ARBA00034283"/>
    </source>
</evidence>
<comment type="similarity">
    <text evidence="6">Belongs to the anti-CBASS protein Acb1 family.</text>
</comment>
<organism evidence="10 11">
    <name type="scientific">Erwinia phage pEa_SNUABM_7</name>
    <dbReference type="NCBI Taxonomy" id="2866695"/>
    <lineage>
        <taxon>Viruses</taxon>
        <taxon>Duplodnaviria</taxon>
        <taxon>Heunggongvirae</taxon>
        <taxon>Uroviricota</taxon>
        <taxon>Caudoviricetes</taxon>
        <taxon>Snuvirus</taxon>
        <taxon>Snuvirus SNUABM7</taxon>
    </lineage>
</organism>
<dbReference type="Proteomes" id="UP000827609">
    <property type="component" value="Segment"/>
</dbReference>
<dbReference type="Gene3D" id="3.90.1140.10">
    <property type="entry name" value="Cyclic phosphodiesterase"/>
    <property type="match status" value="1"/>
</dbReference>
<evidence type="ECO:0000256" key="1">
    <source>
        <dbReference type="ARBA" id="ARBA00022801"/>
    </source>
</evidence>
<comment type="catalytic activity">
    <reaction evidence="3">
        <text>3',3',3'-c-tri-AMP + H2O = A[3'-5']pA[3'-5']pAp[3'] + H(+)</text>
        <dbReference type="Rhea" id="RHEA:72859"/>
        <dbReference type="ChEBI" id="CHEBI:15377"/>
        <dbReference type="ChEBI" id="CHEBI:15378"/>
        <dbReference type="ChEBI" id="CHEBI:192523"/>
        <dbReference type="ChEBI" id="CHEBI:192530"/>
    </reaction>
    <physiologicalReaction direction="left-to-right" evidence="3">
        <dbReference type="Rhea" id="RHEA:72860"/>
    </physiologicalReaction>
</comment>
<proteinExistence type="inferred from homology"/>
<feature type="domain" description="Anti-CBASS protein Acb1-like C-terminal" evidence="9">
    <location>
        <begin position="20"/>
        <end position="130"/>
    </location>
</feature>
<evidence type="ECO:0000256" key="7">
    <source>
        <dbReference type="ARBA" id="ARBA00034343"/>
    </source>
</evidence>
<dbReference type="Pfam" id="PF23474">
    <property type="entry name" value="Acb1"/>
    <property type="match status" value="1"/>
</dbReference>
<evidence type="ECO:0000313" key="10">
    <source>
        <dbReference type="EMBL" id="QYW04910.1"/>
    </source>
</evidence>
<dbReference type="InterPro" id="IPR009097">
    <property type="entry name" value="Cyclic_Pdiesterase"/>
</dbReference>
<evidence type="ECO:0000313" key="11">
    <source>
        <dbReference type="Proteomes" id="UP000827609"/>
    </source>
</evidence>
<keyword evidence="1" id="KW-0378">Hydrolase</keyword>
<dbReference type="SUPFAM" id="SSF55144">
    <property type="entry name" value="LigT-like"/>
    <property type="match status" value="1"/>
</dbReference>
<comment type="catalytic activity">
    <reaction evidence="8">
        <text>3',3'-cUAMP + H2O = U[3'-5']pAp[3'] + H(+)</text>
        <dbReference type="Rhea" id="RHEA:72835"/>
        <dbReference type="ChEBI" id="CHEBI:15377"/>
        <dbReference type="ChEBI" id="CHEBI:15378"/>
        <dbReference type="ChEBI" id="CHEBI:143809"/>
        <dbReference type="ChEBI" id="CHEBI:192498"/>
    </reaction>
    <physiologicalReaction direction="left-to-right" evidence="8">
        <dbReference type="Rhea" id="RHEA:72836"/>
    </physiologicalReaction>
</comment>
<evidence type="ECO:0000259" key="9">
    <source>
        <dbReference type="Pfam" id="PF23474"/>
    </source>
</evidence>
<gene>
    <name evidence="10" type="ORF">pEaSNUABM7_00242</name>
</gene>
<evidence type="ECO:0000256" key="2">
    <source>
        <dbReference type="ARBA" id="ARBA00034233"/>
    </source>
</evidence>
<evidence type="ECO:0000256" key="3">
    <source>
        <dbReference type="ARBA" id="ARBA00034240"/>
    </source>
</evidence>
<evidence type="ECO:0000256" key="6">
    <source>
        <dbReference type="ARBA" id="ARBA00034316"/>
    </source>
</evidence>
<comment type="catalytic activity">
    <reaction evidence="4">
        <text>3',3',3'-cAAG + H2O = A[3'-5']pG[3'-5']pAp[3'] + H(+)</text>
        <dbReference type="Rhea" id="RHEA:72867"/>
        <dbReference type="ChEBI" id="CHEBI:15377"/>
        <dbReference type="ChEBI" id="CHEBI:15378"/>
        <dbReference type="ChEBI" id="CHEBI:143810"/>
        <dbReference type="ChEBI" id="CHEBI:192533"/>
    </reaction>
    <physiologicalReaction direction="left-to-right" evidence="4">
        <dbReference type="Rhea" id="RHEA:72868"/>
    </physiologicalReaction>
</comment>
<evidence type="ECO:0000256" key="8">
    <source>
        <dbReference type="ARBA" id="ARBA00048123"/>
    </source>
</evidence>
<keyword evidence="11" id="KW-1185">Reference proteome</keyword>
<evidence type="ECO:0000256" key="4">
    <source>
        <dbReference type="ARBA" id="ARBA00034244"/>
    </source>
</evidence>
<dbReference type="EMBL" id="MZ475896">
    <property type="protein sequence ID" value="QYW04910.1"/>
    <property type="molecule type" value="Genomic_DNA"/>
</dbReference>
<dbReference type="GO" id="GO:0016787">
    <property type="term" value="F:hydrolase activity"/>
    <property type="evidence" value="ECO:0007669"/>
    <property type="project" value="UniProtKB-KW"/>
</dbReference>
<comment type="catalytic activity">
    <reaction evidence="5">
        <text>3',3'-cGAMP + H2O = G[3'-5']pAp[3'] + H(+)</text>
        <dbReference type="Rhea" id="RHEA:72831"/>
        <dbReference type="ChEBI" id="CHEBI:15377"/>
        <dbReference type="ChEBI" id="CHEBI:15378"/>
        <dbReference type="ChEBI" id="CHEBI:71501"/>
        <dbReference type="ChEBI" id="CHEBI:192497"/>
    </reaction>
    <physiologicalReaction direction="left-to-right" evidence="5">
        <dbReference type="Rhea" id="RHEA:72832"/>
    </physiologicalReaction>
</comment>
<comment type="catalytic activity">
    <reaction evidence="2">
        <text>3',3',3'-cAAG + H2O = G[3'-5']pA[3'-5']pAp[3'] + H(+)</text>
        <dbReference type="Rhea" id="RHEA:72863"/>
        <dbReference type="ChEBI" id="CHEBI:15377"/>
        <dbReference type="ChEBI" id="CHEBI:15378"/>
        <dbReference type="ChEBI" id="CHEBI:143810"/>
        <dbReference type="ChEBI" id="CHEBI:192532"/>
    </reaction>
    <physiologicalReaction direction="left-to-right" evidence="2">
        <dbReference type="Rhea" id="RHEA:72864"/>
    </physiologicalReaction>
</comment>
<accession>A0AAE7WTI8</accession>
<protein>
    <recommendedName>
        <fullName evidence="7">Anti-CBASS protein Acb1</fullName>
    </recommendedName>
</protein>
<name>A0AAE7WTI8_9CAUD</name>
<dbReference type="InterPro" id="IPR056175">
    <property type="entry name" value="Acb1-like_C"/>
</dbReference>